<feature type="region of interest" description="Disordered" evidence="4">
    <location>
        <begin position="527"/>
        <end position="547"/>
    </location>
</feature>
<dbReference type="HOGENOM" id="CLU_468728_0_0_1"/>
<name>X1ZVB6_CAPTE</name>
<dbReference type="Pfam" id="PF12796">
    <property type="entry name" value="Ank_2"/>
    <property type="match status" value="1"/>
</dbReference>
<feature type="region of interest" description="Disordered" evidence="4">
    <location>
        <begin position="145"/>
        <end position="192"/>
    </location>
</feature>
<reference evidence="6" key="2">
    <citation type="journal article" date="2013" name="Nature">
        <title>Insights into bilaterian evolution from three spiralian genomes.</title>
        <authorList>
            <person name="Simakov O."/>
            <person name="Marletaz F."/>
            <person name="Cho S.J."/>
            <person name="Edsinger-Gonzales E."/>
            <person name="Havlak P."/>
            <person name="Hellsten U."/>
            <person name="Kuo D.H."/>
            <person name="Larsson T."/>
            <person name="Lv J."/>
            <person name="Arendt D."/>
            <person name="Savage R."/>
            <person name="Osoegawa K."/>
            <person name="de Jong P."/>
            <person name="Grimwood J."/>
            <person name="Chapman J.A."/>
            <person name="Shapiro H."/>
            <person name="Aerts A."/>
            <person name="Otillar R.P."/>
            <person name="Terry A.Y."/>
            <person name="Boore J.L."/>
            <person name="Grigoriev I.V."/>
            <person name="Lindberg D.R."/>
            <person name="Seaver E.C."/>
            <person name="Weisblat D.A."/>
            <person name="Putnam N.H."/>
            <person name="Rokhsar D.S."/>
        </authorList>
    </citation>
    <scope>NUCLEOTIDE SEQUENCE</scope>
    <source>
        <strain evidence="6">I ESC-2004</strain>
    </source>
</reference>
<reference evidence="6" key="1">
    <citation type="submission" date="2012-12" db="EMBL/GenBank/DDBJ databases">
        <authorList>
            <person name="Hellsten U."/>
            <person name="Grimwood J."/>
            <person name="Chapman J.A."/>
            <person name="Shapiro H."/>
            <person name="Aerts A."/>
            <person name="Otillar R.P."/>
            <person name="Terry A.Y."/>
            <person name="Boore J.L."/>
            <person name="Simakov O."/>
            <person name="Marletaz F."/>
            <person name="Cho S.-J."/>
            <person name="Edsinger-Gonzales E."/>
            <person name="Havlak P."/>
            <person name="Kuo D.-H."/>
            <person name="Larsson T."/>
            <person name="Lv J."/>
            <person name="Arendt D."/>
            <person name="Savage R."/>
            <person name="Osoegawa K."/>
            <person name="de Jong P."/>
            <person name="Lindberg D.R."/>
            <person name="Seaver E.C."/>
            <person name="Weisblat D.A."/>
            <person name="Putnam N.H."/>
            <person name="Grigoriev I.V."/>
            <person name="Rokhsar D.S."/>
        </authorList>
    </citation>
    <scope>NUCLEOTIDE SEQUENCE</scope>
    <source>
        <strain evidence="6">I ESC-2004</strain>
    </source>
</reference>
<dbReference type="PROSITE" id="PS50088">
    <property type="entry name" value="ANK_REPEAT"/>
    <property type="match status" value="2"/>
</dbReference>
<sequence>MEILCPDLFEESEDGCASKSPCTLTPTLSSTHDRTDWLQLPQDAVTPCPSASPSCLSVPGVVSYHGNAFDMGRRTSSITSSIFDLSYEGEVLDRAIRDNDIKVIKKIIHVHSGKFPLVRTAHVNGGFPVDKLSAVDSVSYVSQLRQTPLPPGELPEAASARRDSILQQQQPRGSQQLNPWTALADARRESSATENTDSVVPLIFRNAVHVAIQHNALDVLGVLLASGVDPNEPGLNFSSEGRRCSSISEILLPREKRDVRFQLSQTSEVSPSDNSSDSPNCAKCDSVSRTDVGLPASPSAPASQGERRDSRTLNRTAAAAAAAAAVPTSKGALGATNASADFDFGSTYTAERLQELPPLFLAAAQRNVKTVRLLLQFGAAPNVHDDLGCTPLHLSACVDFQSWLCAVALLEYGAQVDAVNRFGVSPRHLSPDLQKEQQRIVDEHLFVLTRDSIRETPGSEEGVELASEHSKFVARWFRKAHINHNKKNRTHANGIERDAESTTTYSAIERDRASSVSSNKSKFSLSLRFSLSPPPSQAEDFEMDSRSPEPDFRVRLVARARTRDEVVRECDWTYCLGILLCS</sequence>
<dbReference type="InterPro" id="IPR002110">
    <property type="entry name" value="Ankyrin_rpt"/>
</dbReference>
<organism evidence="5 6">
    <name type="scientific">Capitella teleta</name>
    <name type="common">Polychaete worm</name>
    <dbReference type="NCBI Taxonomy" id="283909"/>
    <lineage>
        <taxon>Eukaryota</taxon>
        <taxon>Metazoa</taxon>
        <taxon>Spiralia</taxon>
        <taxon>Lophotrochozoa</taxon>
        <taxon>Annelida</taxon>
        <taxon>Polychaeta</taxon>
        <taxon>Sedentaria</taxon>
        <taxon>Scolecida</taxon>
        <taxon>Capitellidae</taxon>
        <taxon>Capitella</taxon>
    </lineage>
</organism>
<proteinExistence type="predicted"/>
<evidence type="ECO:0000256" key="1">
    <source>
        <dbReference type="ARBA" id="ARBA00022737"/>
    </source>
</evidence>
<dbReference type="OMA" id="VETESEC"/>
<feature type="region of interest" description="Disordered" evidence="4">
    <location>
        <begin position="262"/>
        <end position="316"/>
    </location>
</feature>
<dbReference type="SMART" id="SM00248">
    <property type="entry name" value="ANK"/>
    <property type="match status" value="3"/>
</dbReference>
<dbReference type="InterPro" id="IPR036770">
    <property type="entry name" value="Ankyrin_rpt-contain_sf"/>
</dbReference>
<dbReference type="Gene3D" id="1.25.40.20">
    <property type="entry name" value="Ankyrin repeat-containing domain"/>
    <property type="match status" value="1"/>
</dbReference>
<evidence type="ECO:0000256" key="2">
    <source>
        <dbReference type="ARBA" id="ARBA00023043"/>
    </source>
</evidence>
<dbReference type="PANTHER" id="PTHR24201">
    <property type="entry name" value="ANK_REP_REGION DOMAIN-CONTAINING PROTEIN"/>
    <property type="match status" value="1"/>
</dbReference>
<keyword evidence="1" id="KW-0677">Repeat</keyword>
<feature type="repeat" description="ANK" evidence="3">
    <location>
        <begin position="354"/>
        <end position="386"/>
    </location>
</feature>
<keyword evidence="2 3" id="KW-0040">ANK repeat</keyword>
<dbReference type="OrthoDB" id="269822at2759"/>
<evidence type="ECO:0000256" key="4">
    <source>
        <dbReference type="SAM" id="MobiDB-lite"/>
    </source>
</evidence>
<dbReference type="Proteomes" id="UP000014760">
    <property type="component" value="Unassembled WGS sequence"/>
</dbReference>
<keyword evidence="6" id="KW-1185">Reference proteome</keyword>
<dbReference type="EnsemblMetazoa" id="CapteT195646">
    <property type="protein sequence ID" value="CapteP195646"/>
    <property type="gene ID" value="CapteG195646"/>
</dbReference>
<accession>X1ZVB6</accession>
<dbReference type="AlphaFoldDB" id="X1ZVB6"/>
<evidence type="ECO:0000313" key="5">
    <source>
        <dbReference type="EnsemblMetazoa" id="CapteP195646"/>
    </source>
</evidence>
<dbReference type="SUPFAM" id="SSF48403">
    <property type="entry name" value="Ankyrin repeat"/>
    <property type="match status" value="1"/>
</dbReference>
<feature type="repeat" description="ANK" evidence="3">
    <location>
        <begin position="387"/>
        <end position="421"/>
    </location>
</feature>
<protein>
    <submittedName>
        <fullName evidence="5">Uncharacterized protein</fullName>
    </submittedName>
</protein>
<evidence type="ECO:0000313" key="6">
    <source>
        <dbReference type="Proteomes" id="UP000014760"/>
    </source>
</evidence>
<dbReference type="InterPro" id="IPR050776">
    <property type="entry name" value="Ank_Repeat/CDKN_Inhibitor"/>
</dbReference>
<dbReference type="EMBL" id="AMQN01000451">
    <property type="status" value="NOT_ANNOTATED_CDS"/>
    <property type="molecule type" value="Genomic_DNA"/>
</dbReference>
<evidence type="ECO:0000256" key="3">
    <source>
        <dbReference type="PROSITE-ProRule" id="PRU00023"/>
    </source>
</evidence>
<reference evidence="5" key="3">
    <citation type="submission" date="2015-06" db="UniProtKB">
        <authorList>
            <consortium name="EnsemblMetazoa"/>
        </authorList>
    </citation>
    <scope>IDENTIFICATION</scope>
</reference>
<feature type="compositionally biased region" description="Low complexity" evidence="4">
    <location>
        <begin position="167"/>
        <end position="176"/>
    </location>
</feature>
<feature type="compositionally biased region" description="Low complexity" evidence="4">
    <location>
        <begin position="270"/>
        <end position="280"/>
    </location>
</feature>